<dbReference type="AlphaFoldDB" id="A0A5C6B0F7"/>
<organism evidence="1 2">
    <name type="scientific">Stieleria varia</name>
    <dbReference type="NCBI Taxonomy" id="2528005"/>
    <lineage>
        <taxon>Bacteria</taxon>
        <taxon>Pseudomonadati</taxon>
        <taxon>Planctomycetota</taxon>
        <taxon>Planctomycetia</taxon>
        <taxon>Pirellulales</taxon>
        <taxon>Pirellulaceae</taxon>
        <taxon>Stieleria</taxon>
    </lineage>
</organism>
<keyword evidence="2" id="KW-1185">Reference proteome</keyword>
<dbReference type="EMBL" id="SJPN01000002">
    <property type="protein sequence ID" value="TWU05785.1"/>
    <property type="molecule type" value="Genomic_DNA"/>
</dbReference>
<proteinExistence type="predicted"/>
<gene>
    <name evidence="1" type="ORF">Pla52n_15000</name>
</gene>
<reference evidence="1 2" key="1">
    <citation type="submission" date="2019-02" db="EMBL/GenBank/DDBJ databases">
        <title>Deep-cultivation of Planctomycetes and their phenomic and genomic characterization uncovers novel biology.</title>
        <authorList>
            <person name="Wiegand S."/>
            <person name="Jogler M."/>
            <person name="Boedeker C."/>
            <person name="Pinto D."/>
            <person name="Vollmers J."/>
            <person name="Rivas-Marin E."/>
            <person name="Kohn T."/>
            <person name="Peeters S.H."/>
            <person name="Heuer A."/>
            <person name="Rast P."/>
            <person name="Oberbeckmann S."/>
            <person name="Bunk B."/>
            <person name="Jeske O."/>
            <person name="Meyerdierks A."/>
            <person name="Storesund J.E."/>
            <person name="Kallscheuer N."/>
            <person name="Luecker S."/>
            <person name="Lage O.M."/>
            <person name="Pohl T."/>
            <person name="Merkel B.J."/>
            <person name="Hornburger P."/>
            <person name="Mueller R.-W."/>
            <person name="Bruemmer F."/>
            <person name="Labrenz M."/>
            <person name="Spormann A.M."/>
            <person name="Op Den Camp H."/>
            <person name="Overmann J."/>
            <person name="Amann R."/>
            <person name="Jetten M.S.M."/>
            <person name="Mascher T."/>
            <person name="Medema M.H."/>
            <person name="Devos D.P."/>
            <person name="Kaster A.-K."/>
            <person name="Ovreas L."/>
            <person name="Rohde M."/>
            <person name="Galperin M.Y."/>
            <person name="Jogler C."/>
        </authorList>
    </citation>
    <scope>NUCLEOTIDE SEQUENCE [LARGE SCALE GENOMIC DNA]</scope>
    <source>
        <strain evidence="1 2">Pla52n</strain>
    </source>
</reference>
<name>A0A5C6B0F7_9BACT</name>
<dbReference type="Proteomes" id="UP000320176">
    <property type="component" value="Unassembled WGS sequence"/>
</dbReference>
<comment type="caution">
    <text evidence="1">The sequence shown here is derived from an EMBL/GenBank/DDBJ whole genome shotgun (WGS) entry which is preliminary data.</text>
</comment>
<evidence type="ECO:0000313" key="2">
    <source>
        <dbReference type="Proteomes" id="UP000320176"/>
    </source>
</evidence>
<protein>
    <submittedName>
        <fullName evidence="1">Uncharacterized protein</fullName>
    </submittedName>
</protein>
<accession>A0A5C6B0F7</accession>
<sequence>MALAAEREAAAKIEAENPTRYMVDGAHGWANADIPQFLEAACDVFASMPGDDEPEPEPSWKLFAEFLWCGKIIE</sequence>
<evidence type="ECO:0000313" key="1">
    <source>
        <dbReference type="EMBL" id="TWU05785.1"/>
    </source>
</evidence>